<dbReference type="PANTHER" id="PTHR37309:SF1">
    <property type="entry name" value="SLR0284 PROTEIN"/>
    <property type="match status" value="1"/>
</dbReference>
<dbReference type="Gene3D" id="3.40.720.10">
    <property type="entry name" value="Alkaline Phosphatase, subunit A"/>
    <property type="match status" value="1"/>
</dbReference>
<dbReference type="InterPro" id="IPR002591">
    <property type="entry name" value="Phosphodiest/P_Trfase"/>
</dbReference>
<gene>
    <name evidence="3" type="ORF">C8N24_4283</name>
</gene>
<proteinExistence type="predicted"/>
<accession>A0A660L305</accession>
<organism evidence="3 4">
    <name type="scientific">Solirubrobacter pauli</name>
    <dbReference type="NCBI Taxonomy" id="166793"/>
    <lineage>
        <taxon>Bacteria</taxon>
        <taxon>Bacillati</taxon>
        <taxon>Actinomycetota</taxon>
        <taxon>Thermoleophilia</taxon>
        <taxon>Solirubrobacterales</taxon>
        <taxon>Solirubrobacteraceae</taxon>
        <taxon>Solirubrobacter</taxon>
    </lineage>
</organism>
<keyword evidence="2" id="KW-0472">Membrane</keyword>
<evidence type="ECO:0000256" key="2">
    <source>
        <dbReference type="SAM" id="Phobius"/>
    </source>
</evidence>
<feature type="compositionally biased region" description="Gly residues" evidence="1">
    <location>
        <begin position="723"/>
        <end position="734"/>
    </location>
</feature>
<dbReference type="InterPro" id="IPR017850">
    <property type="entry name" value="Alkaline_phosphatase_core_sf"/>
</dbReference>
<sequence>MPAHPCALKLERRATLAPLSLSELAMPVRLIGRLTVVLVLDAAALLLIAWILPGVHVDSFWAGLVLAATMGIANAVVWPVLLRVALPFTVLTLGLGALFLNAGLLLAVSSLLDDVRVEDFWSALGVVLLLSLLTMLLGGVLALDRGDLWYRLIVRRQLKRSKLARRTDEPGFVFLEIDGLAHDVLRRALRDGNAPFLARWIHDDGYKLHGWETHWSSQTGACQAGLLHGDDHDMPAFRWWEKDLGRAIVTNHPKDAAEIERRHSNGRGLLHDDGASRANILSGDATHSMLTMSTVLDRDRPGRIGQDYFAYFASPYGVARTVLRTIGETAVERWSAIQQVRRDVRPRVHRGWSYAGVRAFGTVIQLDLQVAAVTADILAGRPSVYTTFLAYDEVAHHSGLERPDTLAVLRRVDRAIGTIAAAVPHAPRPYRLVVLSDHGQSQGATFLQRYGEGLEDIVARHGGGDVRAEDAHSDEGRAALTASVTEFATRDTPAGRMIRTAAGERIEQPEPDPTVPDVSVMASGNLGLITFPRIPGRATAEQIEAERPGLIDALRTHPGIGFVLVDGVVLSDREDPLTPYGPNAAAHIARTNAFPHCPDIMVNSTYWEDLDEVAAFEELVGSHGGMGGGQAHPFVLAPADLPWPSEPVVGADAVHRVFREWLHLDGPAGSHDLDAGLAGDGGRELERGIGEQPLVTAAEPQRQEGAPVNGNGQTRRDQVDDPGGAGGVEMPGPE</sequence>
<dbReference type="AlphaFoldDB" id="A0A660L305"/>
<protein>
    <submittedName>
        <fullName evidence="3">Uncharacterized membrane protein YvlD (DUF360 family)</fullName>
    </submittedName>
</protein>
<dbReference type="EMBL" id="RBIL01000002">
    <property type="protein sequence ID" value="RKQ86273.1"/>
    <property type="molecule type" value="Genomic_DNA"/>
</dbReference>
<feature type="transmembrane region" description="Helical" evidence="2">
    <location>
        <begin position="30"/>
        <end position="53"/>
    </location>
</feature>
<dbReference type="SUPFAM" id="SSF53649">
    <property type="entry name" value="Alkaline phosphatase-like"/>
    <property type="match status" value="1"/>
</dbReference>
<reference evidence="3 4" key="1">
    <citation type="submission" date="2018-10" db="EMBL/GenBank/DDBJ databases">
        <title>Genomic Encyclopedia of Archaeal and Bacterial Type Strains, Phase II (KMG-II): from individual species to whole genera.</title>
        <authorList>
            <person name="Goeker M."/>
        </authorList>
    </citation>
    <scope>NUCLEOTIDE SEQUENCE [LARGE SCALE GENOMIC DNA]</scope>
    <source>
        <strain evidence="3 4">DSM 14954</strain>
    </source>
</reference>
<evidence type="ECO:0000313" key="3">
    <source>
        <dbReference type="EMBL" id="RKQ86273.1"/>
    </source>
</evidence>
<feature type="region of interest" description="Disordered" evidence="1">
    <location>
        <begin position="669"/>
        <end position="734"/>
    </location>
</feature>
<feature type="transmembrane region" description="Helical" evidence="2">
    <location>
        <begin position="120"/>
        <end position="143"/>
    </location>
</feature>
<comment type="caution">
    <text evidence="3">The sequence shown here is derived from an EMBL/GenBank/DDBJ whole genome shotgun (WGS) entry which is preliminary data.</text>
</comment>
<dbReference type="Pfam" id="PF01663">
    <property type="entry name" value="Phosphodiest"/>
    <property type="match status" value="1"/>
</dbReference>
<keyword evidence="2" id="KW-1133">Transmembrane helix</keyword>
<evidence type="ECO:0000313" key="4">
    <source>
        <dbReference type="Proteomes" id="UP000278962"/>
    </source>
</evidence>
<name>A0A660L305_9ACTN</name>
<feature type="transmembrane region" description="Helical" evidence="2">
    <location>
        <begin position="88"/>
        <end position="108"/>
    </location>
</feature>
<feature type="transmembrane region" description="Helical" evidence="2">
    <location>
        <begin position="59"/>
        <end position="81"/>
    </location>
</feature>
<dbReference type="Proteomes" id="UP000278962">
    <property type="component" value="Unassembled WGS sequence"/>
</dbReference>
<keyword evidence="4" id="KW-1185">Reference proteome</keyword>
<evidence type="ECO:0000256" key="1">
    <source>
        <dbReference type="SAM" id="MobiDB-lite"/>
    </source>
</evidence>
<dbReference type="Pfam" id="PF04020">
    <property type="entry name" value="Phage_holin_4_2"/>
    <property type="match status" value="1"/>
</dbReference>
<dbReference type="PANTHER" id="PTHR37309">
    <property type="entry name" value="SLR0284 PROTEIN"/>
    <property type="match status" value="1"/>
</dbReference>
<keyword evidence="2" id="KW-0812">Transmembrane</keyword>
<dbReference type="InterPro" id="IPR007165">
    <property type="entry name" value="Phage_holin_4_2"/>
</dbReference>